<dbReference type="OrthoDB" id="2526403at2759"/>
<sequence length="477" mass="52074">MIPSSPYSLSPRRPRSPPLRAPSPLGQASLILHADGVRSLGLLASYTPAVYTRSYSSIYEEGSAFVYLSRGSRSFETSFRSFVPLPHYRCSTVPAGWISPASPQRPSSPVAQSISRQELQKINCDELQLRLGNVLLEFQKQALALRAIQTKISRSWTVPQRAVRGRMKLIIEQFTTNATYLSKYLSSMAIASRQILHFIATCIRETHGLTDFNHVQDLKPVIDELRLLHTQWAALTRANEVFGETLSNATMLFEEAMDPDHWIPTSPLSLETTSLASSHNALTLAFSHVSTFLHSLAITEWQPPLLSPNDVKLAAGQWRDVERVSAQAAKEVRGPVKGVLEGAVVCAFVAREEAERVWKAFGEGLVVVVGGTLPRPFAPVWEWTGAGEMMLEGRGEANQSSVVDGQDQKSPIGVETVDSIEAAAVSGATTTSETPPLPPPTNTRQTQVPLNEEQASVAAAIAGESILRPLSTTPSFR</sequence>
<evidence type="ECO:0000313" key="3">
    <source>
        <dbReference type="Proteomes" id="UP000249723"/>
    </source>
</evidence>
<accession>A0A2X0MKY9</accession>
<proteinExistence type="predicted"/>
<dbReference type="EMBL" id="FMWP01000018">
    <property type="protein sequence ID" value="SCZ92405.1"/>
    <property type="molecule type" value="Genomic_DNA"/>
</dbReference>
<evidence type="ECO:0000313" key="2">
    <source>
        <dbReference type="EMBL" id="SCZ92405.1"/>
    </source>
</evidence>
<evidence type="ECO:0000256" key="1">
    <source>
        <dbReference type="SAM" id="MobiDB-lite"/>
    </source>
</evidence>
<reference evidence="3" key="1">
    <citation type="submission" date="2016-10" db="EMBL/GenBank/DDBJ databases">
        <authorList>
            <person name="Jeantristanb JTB J.-T."/>
            <person name="Ricardo R."/>
        </authorList>
    </citation>
    <scope>NUCLEOTIDE SEQUENCE [LARGE SCALE GENOMIC DNA]</scope>
</reference>
<keyword evidence="3" id="KW-1185">Reference proteome</keyword>
<organism evidence="2 3">
    <name type="scientific">Microbotryum saponariae</name>
    <dbReference type="NCBI Taxonomy" id="289078"/>
    <lineage>
        <taxon>Eukaryota</taxon>
        <taxon>Fungi</taxon>
        <taxon>Dikarya</taxon>
        <taxon>Basidiomycota</taxon>
        <taxon>Pucciniomycotina</taxon>
        <taxon>Microbotryomycetes</taxon>
        <taxon>Microbotryales</taxon>
        <taxon>Microbotryaceae</taxon>
        <taxon>Microbotryum</taxon>
    </lineage>
</organism>
<gene>
    <name evidence="2" type="ORF">BZ3500_MVSOF-1268-A1-R1_CHR5-2G07834</name>
</gene>
<protein>
    <submittedName>
        <fullName evidence="2">BZ3500_MvSof-1268-A1-R1_Chr5-2g07834 protein</fullName>
    </submittedName>
</protein>
<feature type="region of interest" description="Disordered" evidence="1">
    <location>
        <begin position="426"/>
        <end position="448"/>
    </location>
</feature>
<dbReference type="AlphaFoldDB" id="A0A2X0MKY9"/>
<feature type="region of interest" description="Disordered" evidence="1">
    <location>
        <begin position="1"/>
        <end position="21"/>
    </location>
</feature>
<name>A0A2X0MKY9_9BASI</name>
<dbReference type="Proteomes" id="UP000249723">
    <property type="component" value="Unassembled WGS sequence"/>
</dbReference>
<feature type="compositionally biased region" description="Low complexity" evidence="1">
    <location>
        <begin position="1"/>
        <end position="11"/>
    </location>
</feature>